<evidence type="ECO:0000313" key="2">
    <source>
        <dbReference type="Proteomes" id="UP001174909"/>
    </source>
</evidence>
<dbReference type="AlphaFoldDB" id="A0AA35TAY5"/>
<keyword evidence="2" id="KW-1185">Reference proteome</keyword>
<sequence length="76" mass="8278">SSCKAGHTRGNFIASTKAAATYKLKYHTEQTTDSSADSVGCTVHDNGLHAGDTRLGNEWRDATWSIVFPHDCVYMS</sequence>
<accession>A0AA35TAY5</accession>
<reference evidence="1" key="1">
    <citation type="submission" date="2023-03" db="EMBL/GenBank/DDBJ databases">
        <authorList>
            <person name="Steffen K."/>
            <person name="Cardenas P."/>
        </authorList>
    </citation>
    <scope>NUCLEOTIDE SEQUENCE</scope>
</reference>
<organism evidence="1 2">
    <name type="scientific">Geodia barretti</name>
    <name type="common">Barrett's horny sponge</name>
    <dbReference type="NCBI Taxonomy" id="519541"/>
    <lineage>
        <taxon>Eukaryota</taxon>
        <taxon>Metazoa</taxon>
        <taxon>Porifera</taxon>
        <taxon>Demospongiae</taxon>
        <taxon>Heteroscleromorpha</taxon>
        <taxon>Tetractinellida</taxon>
        <taxon>Astrophorina</taxon>
        <taxon>Geodiidae</taxon>
        <taxon>Geodia</taxon>
    </lineage>
</organism>
<feature type="non-terminal residue" evidence="1">
    <location>
        <position position="1"/>
    </location>
</feature>
<proteinExistence type="predicted"/>
<dbReference type="Proteomes" id="UP001174909">
    <property type="component" value="Unassembled WGS sequence"/>
</dbReference>
<protein>
    <submittedName>
        <fullName evidence="1">Uncharacterized protein</fullName>
    </submittedName>
</protein>
<name>A0AA35TAY5_GEOBA</name>
<gene>
    <name evidence="1" type="ORF">GBAR_LOCUS24896</name>
</gene>
<dbReference type="EMBL" id="CASHTH010003437">
    <property type="protein sequence ID" value="CAI8044975.1"/>
    <property type="molecule type" value="Genomic_DNA"/>
</dbReference>
<evidence type="ECO:0000313" key="1">
    <source>
        <dbReference type="EMBL" id="CAI8044975.1"/>
    </source>
</evidence>
<comment type="caution">
    <text evidence="1">The sequence shown here is derived from an EMBL/GenBank/DDBJ whole genome shotgun (WGS) entry which is preliminary data.</text>
</comment>